<feature type="transmembrane region" description="Helical" evidence="8">
    <location>
        <begin position="31"/>
        <end position="61"/>
    </location>
</feature>
<dbReference type="PANTHER" id="PTHR30269:SF0">
    <property type="entry name" value="MEMBRANE TRANSPORTER PROTEIN YFCA-RELATED"/>
    <property type="match status" value="1"/>
</dbReference>
<comment type="subcellular location">
    <subcellularLocation>
        <location evidence="1 8">Cell membrane</location>
        <topology evidence="1 8">Multi-pass membrane protein</topology>
    </subcellularLocation>
</comment>
<dbReference type="Proteomes" id="UP000220836">
    <property type="component" value="Unassembled WGS sequence"/>
</dbReference>
<dbReference type="EMBL" id="FXYH01000011">
    <property type="protein sequence ID" value="SMX45028.1"/>
    <property type="molecule type" value="Genomic_DNA"/>
</dbReference>
<keyword evidence="10" id="KW-1185">Reference proteome</keyword>
<protein>
    <recommendedName>
        <fullName evidence="8">Probable membrane transporter protein</fullName>
    </recommendedName>
</protein>
<accession>A0A238KQM2</accession>
<evidence type="ECO:0000256" key="7">
    <source>
        <dbReference type="ARBA" id="ARBA00023136"/>
    </source>
</evidence>
<evidence type="ECO:0000313" key="10">
    <source>
        <dbReference type="Proteomes" id="UP000220836"/>
    </source>
</evidence>
<evidence type="ECO:0000256" key="8">
    <source>
        <dbReference type="RuleBase" id="RU363041"/>
    </source>
</evidence>
<evidence type="ECO:0000256" key="3">
    <source>
        <dbReference type="ARBA" id="ARBA00022448"/>
    </source>
</evidence>
<keyword evidence="6 8" id="KW-1133">Transmembrane helix</keyword>
<dbReference type="OrthoDB" id="9807082at2"/>
<evidence type="ECO:0000313" key="9">
    <source>
        <dbReference type="EMBL" id="SMX45028.1"/>
    </source>
</evidence>
<sequence>MLEMMVLFGAGFAAGILNAIAGGGTFLTFPALVWFGIPPVAANATSTLGALPGYVSAAWAFRHDVKAEGSLSLRAIFAVSTVGAVIGALLLIVTPSDVFVGVVPWLLLIATVLFGAGPLILKFAKSRGLGQAGVIASGIAIMMVAVYGGYFNGGLGIMLLAAFSLLGFQNLHGMNGLKNVISAIISVVSSVAFISADLIEWQPALVIGVAVSIGGYVGASQSRRIKRTDLLRWFVTAVGAVTTVIFFVS</sequence>
<feature type="transmembrane region" description="Helical" evidence="8">
    <location>
        <begin position="153"/>
        <end position="169"/>
    </location>
</feature>
<dbReference type="InterPro" id="IPR052017">
    <property type="entry name" value="TSUP"/>
</dbReference>
<keyword evidence="3" id="KW-0813">Transport</keyword>
<feature type="transmembrane region" description="Helical" evidence="8">
    <location>
        <begin position="230"/>
        <end position="248"/>
    </location>
</feature>
<dbReference type="Pfam" id="PF01925">
    <property type="entry name" value="TauE"/>
    <property type="match status" value="1"/>
</dbReference>
<organism evidence="9 10">
    <name type="scientific">Pelagimonas varians</name>
    <dbReference type="NCBI Taxonomy" id="696760"/>
    <lineage>
        <taxon>Bacteria</taxon>
        <taxon>Pseudomonadati</taxon>
        <taxon>Pseudomonadota</taxon>
        <taxon>Alphaproteobacteria</taxon>
        <taxon>Rhodobacterales</taxon>
        <taxon>Roseobacteraceae</taxon>
        <taxon>Pelagimonas</taxon>
    </lineage>
</organism>
<dbReference type="InterPro" id="IPR002781">
    <property type="entry name" value="TM_pro_TauE-like"/>
</dbReference>
<evidence type="ECO:0000256" key="2">
    <source>
        <dbReference type="ARBA" id="ARBA00009142"/>
    </source>
</evidence>
<feature type="transmembrane region" description="Helical" evidence="8">
    <location>
        <begin position="128"/>
        <end position="147"/>
    </location>
</feature>
<feature type="transmembrane region" description="Helical" evidence="8">
    <location>
        <begin position="73"/>
        <end position="93"/>
    </location>
</feature>
<evidence type="ECO:0000256" key="1">
    <source>
        <dbReference type="ARBA" id="ARBA00004651"/>
    </source>
</evidence>
<evidence type="ECO:0000256" key="5">
    <source>
        <dbReference type="ARBA" id="ARBA00022692"/>
    </source>
</evidence>
<evidence type="ECO:0000256" key="4">
    <source>
        <dbReference type="ARBA" id="ARBA00022475"/>
    </source>
</evidence>
<keyword evidence="5 8" id="KW-0812">Transmembrane</keyword>
<evidence type="ECO:0000256" key="6">
    <source>
        <dbReference type="ARBA" id="ARBA00022989"/>
    </source>
</evidence>
<keyword evidence="4 8" id="KW-1003">Cell membrane</keyword>
<feature type="transmembrane region" description="Helical" evidence="8">
    <location>
        <begin position="201"/>
        <end position="218"/>
    </location>
</feature>
<name>A0A238KQM2_9RHOB</name>
<proteinExistence type="inferred from homology"/>
<dbReference type="RefSeq" id="WP_097805430.1">
    <property type="nucleotide sequence ID" value="NZ_FXYH01000011.1"/>
</dbReference>
<feature type="transmembrane region" description="Helical" evidence="8">
    <location>
        <begin position="176"/>
        <end position="195"/>
    </location>
</feature>
<dbReference type="GO" id="GO:0005886">
    <property type="term" value="C:plasma membrane"/>
    <property type="evidence" value="ECO:0007669"/>
    <property type="project" value="UniProtKB-SubCell"/>
</dbReference>
<dbReference type="AlphaFoldDB" id="A0A238KQM2"/>
<reference evidence="9 10" key="1">
    <citation type="submission" date="2017-05" db="EMBL/GenBank/DDBJ databases">
        <authorList>
            <person name="Song R."/>
            <person name="Chenine A.L."/>
            <person name="Ruprecht R.M."/>
        </authorList>
    </citation>
    <scope>NUCLEOTIDE SEQUENCE [LARGE SCALE GENOMIC DNA]</scope>
    <source>
        <strain evidence="9 10">CECT 8663</strain>
    </source>
</reference>
<comment type="similarity">
    <text evidence="2 8">Belongs to the 4-toluene sulfonate uptake permease (TSUP) (TC 2.A.102) family.</text>
</comment>
<keyword evidence="7 8" id="KW-0472">Membrane</keyword>
<dbReference type="PANTHER" id="PTHR30269">
    <property type="entry name" value="TRANSMEMBRANE PROTEIN YFCA"/>
    <property type="match status" value="1"/>
</dbReference>
<gene>
    <name evidence="9" type="ORF">PEV8663_02942</name>
</gene>
<feature type="transmembrane region" description="Helical" evidence="8">
    <location>
        <begin position="99"/>
        <end position="121"/>
    </location>
</feature>